<dbReference type="AlphaFoldDB" id="A0A382CYF6"/>
<evidence type="ECO:0000256" key="1">
    <source>
        <dbReference type="ARBA" id="ARBA00022516"/>
    </source>
</evidence>
<dbReference type="CDD" id="cd03351">
    <property type="entry name" value="LbH_UDP-GlcNAc_AT"/>
    <property type="match status" value="1"/>
</dbReference>
<dbReference type="InterPro" id="IPR001451">
    <property type="entry name" value="Hexapep"/>
</dbReference>
<dbReference type="Gene3D" id="1.20.1180.10">
    <property type="entry name" value="Udp N-acetylglucosamine O-acyltransferase, C-terminal domain"/>
    <property type="match status" value="1"/>
</dbReference>
<sequence>VHTGATLGHNVSVGPFSIIEDGVVLGDDNYVGPHVVIKSGTEIGSGNRIYQFASLGEAPQYSGYRNENTQLSIGDRNVIREYATLNRGSPAGIGVTRVGNDNFLMAYVHIAHDSVLGDRTIFANGASLAGHVSVGDHAILGGFTLVHQFCRIGEHSITGIGAVCLKDVPPFVVATGNVAVPYGINTKGLRRRGFPESAIAALKQAYRCLYRSSNDLQTALGELQLLGSKHREVEKLSSFVESSERGIIR</sequence>
<dbReference type="NCBIfam" id="NF003657">
    <property type="entry name" value="PRK05289.1"/>
    <property type="match status" value="1"/>
</dbReference>
<keyword evidence="1" id="KW-0444">Lipid biosynthesis</keyword>
<gene>
    <name evidence="7" type="ORF">METZ01_LOCUS184062</name>
</gene>
<reference evidence="7" key="1">
    <citation type="submission" date="2018-05" db="EMBL/GenBank/DDBJ databases">
        <authorList>
            <person name="Lanie J.A."/>
            <person name="Ng W.-L."/>
            <person name="Kazmierczak K.M."/>
            <person name="Andrzejewski T.M."/>
            <person name="Davidsen T.M."/>
            <person name="Wayne K.J."/>
            <person name="Tettelin H."/>
            <person name="Glass J.I."/>
            <person name="Rusch D."/>
            <person name="Podicherti R."/>
            <person name="Tsui H.-C.T."/>
            <person name="Winkler M.E."/>
        </authorList>
    </citation>
    <scope>NUCLEOTIDE SEQUENCE</scope>
</reference>
<dbReference type="InterPro" id="IPR010137">
    <property type="entry name" value="Lipid_A_LpxA"/>
</dbReference>
<protein>
    <recommendedName>
        <fullName evidence="6">UDP N-acetylglucosamine O-acyltransferase C-terminal domain-containing protein</fullName>
    </recommendedName>
</protein>
<dbReference type="PANTHER" id="PTHR43480:SF1">
    <property type="entry name" value="ACYL-[ACYL-CARRIER-PROTEIN]--UDP-N-ACETYLGLUCOSAMINE O-ACYLTRANSFERASE, MITOCHONDRIAL-RELATED"/>
    <property type="match status" value="1"/>
</dbReference>
<keyword evidence="5" id="KW-0012">Acyltransferase</keyword>
<keyword evidence="2" id="KW-0441">Lipid A biosynthesis</keyword>
<name>A0A382CYF6_9ZZZZ</name>
<dbReference type="GO" id="GO:0008780">
    <property type="term" value="F:acyl-[acyl-carrier-protein]-UDP-N-acetylglucosamine O-acyltransferase activity"/>
    <property type="evidence" value="ECO:0007669"/>
    <property type="project" value="InterPro"/>
</dbReference>
<dbReference type="InterPro" id="IPR029098">
    <property type="entry name" value="Acetyltransf_C"/>
</dbReference>
<dbReference type="Gene3D" id="2.160.10.10">
    <property type="entry name" value="Hexapeptide repeat proteins"/>
    <property type="match status" value="1"/>
</dbReference>
<proteinExistence type="predicted"/>
<accession>A0A382CYF6</accession>
<dbReference type="PANTHER" id="PTHR43480">
    <property type="entry name" value="ACYL-[ACYL-CARRIER-PROTEIN]--UDP-N-ACETYLGLUCOSAMINE O-ACYLTRANSFERASE"/>
    <property type="match status" value="1"/>
</dbReference>
<feature type="domain" description="UDP N-acetylglucosamine O-acyltransferase C-terminal" evidence="6">
    <location>
        <begin position="167"/>
        <end position="248"/>
    </location>
</feature>
<dbReference type="InterPro" id="IPR037157">
    <property type="entry name" value="Acetyltransf_C_sf"/>
</dbReference>
<evidence type="ECO:0000256" key="4">
    <source>
        <dbReference type="ARBA" id="ARBA00023098"/>
    </source>
</evidence>
<dbReference type="Pfam" id="PF13720">
    <property type="entry name" value="Acetyltransf_11"/>
    <property type="match status" value="1"/>
</dbReference>
<evidence type="ECO:0000256" key="3">
    <source>
        <dbReference type="ARBA" id="ARBA00022679"/>
    </source>
</evidence>
<dbReference type="InterPro" id="IPR011004">
    <property type="entry name" value="Trimer_LpxA-like_sf"/>
</dbReference>
<dbReference type="NCBIfam" id="TIGR01852">
    <property type="entry name" value="lipid_A_lpxA"/>
    <property type="match status" value="1"/>
</dbReference>
<organism evidence="7">
    <name type="scientific">marine metagenome</name>
    <dbReference type="NCBI Taxonomy" id="408172"/>
    <lineage>
        <taxon>unclassified sequences</taxon>
        <taxon>metagenomes</taxon>
        <taxon>ecological metagenomes</taxon>
    </lineage>
</organism>
<dbReference type="Pfam" id="PF00132">
    <property type="entry name" value="Hexapep"/>
    <property type="match status" value="2"/>
</dbReference>
<dbReference type="GO" id="GO:0016020">
    <property type="term" value="C:membrane"/>
    <property type="evidence" value="ECO:0007669"/>
    <property type="project" value="GOC"/>
</dbReference>
<evidence type="ECO:0000256" key="5">
    <source>
        <dbReference type="ARBA" id="ARBA00023315"/>
    </source>
</evidence>
<dbReference type="PIRSF" id="PIRSF000456">
    <property type="entry name" value="UDP-GlcNAc_acltr"/>
    <property type="match status" value="1"/>
</dbReference>
<keyword evidence="3" id="KW-0808">Transferase</keyword>
<keyword evidence="4" id="KW-0443">Lipid metabolism</keyword>
<dbReference type="EMBL" id="UINC01036756">
    <property type="protein sequence ID" value="SVB31208.1"/>
    <property type="molecule type" value="Genomic_DNA"/>
</dbReference>
<evidence type="ECO:0000256" key="2">
    <source>
        <dbReference type="ARBA" id="ARBA00022556"/>
    </source>
</evidence>
<dbReference type="SUPFAM" id="SSF51161">
    <property type="entry name" value="Trimeric LpxA-like enzymes"/>
    <property type="match status" value="1"/>
</dbReference>
<evidence type="ECO:0000313" key="7">
    <source>
        <dbReference type="EMBL" id="SVB31208.1"/>
    </source>
</evidence>
<evidence type="ECO:0000259" key="6">
    <source>
        <dbReference type="Pfam" id="PF13720"/>
    </source>
</evidence>
<dbReference type="GO" id="GO:0009245">
    <property type="term" value="P:lipid A biosynthetic process"/>
    <property type="evidence" value="ECO:0007669"/>
    <property type="project" value="UniProtKB-KW"/>
</dbReference>
<feature type="non-terminal residue" evidence="7">
    <location>
        <position position="1"/>
    </location>
</feature>